<organism evidence="2 3">
    <name type="scientific">Polysphondylium violaceum</name>
    <dbReference type="NCBI Taxonomy" id="133409"/>
    <lineage>
        <taxon>Eukaryota</taxon>
        <taxon>Amoebozoa</taxon>
        <taxon>Evosea</taxon>
        <taxon>Eumycetozoa</taxon>
        <taxon>Dictyostelia</taxon>
        <taxon>Dictyosteliales</taxon>
        <taxon>Dictyosteliaceae</taxon>
        <taxon>Polysphondylium</taxon>
    </lineage>
</organism>
<keyword evidence="1" id="KW-0677">Repeat</keyword>
<dbReference type="EMBL" id="AJWJ01000004">
    <property type="protein sequence ID" value="KAF2078466.1"/>
    <property type="molecule type" value="Genomic_DNA"/>
</dbReference>
<dbReference type="PANTHER" id="PTHR32134">
    <property type="entry name" value="FNIP REPEAT-CONTAINING PROTEIN"/>
    <property type="match status" value="1"/>
</dbReference>
<evidence type="ECO:0000313" key="2">
    <source>
        <dbReference type="EMBL" id="KAF2078466.1"/>
    </source>
</evidence>
<evidence type="ECO:0008006" key="4">
    <source>
        <dbReference type="Google" id="ProtNLM"/>
    </source>
</evidence>
<dbReference type="PANTHER" id="PTHR32134:SF92">
    <property type="entry name" value="FNIP REPEAT-CONTAINING PROTEIN"/>
    <property type="match status" value="1"/>
</dbReference>
<dbReference type="Pfam" id="PF05725">
    <property type="entry name" value="FNIP"/>
    <property type="match status" value="2"/>
</dbReference>
<evidence type="ECO:0000313" key="3">
    <source>
        <dbReference type="Proteomes" id="UP000695562"/>
    </source>
</evidence>
<dbReference type="AlphaFoldDB" id="A0A8J4UXD5"/>
<dbReference type="InterPro" id="IPR008615">
    <property type="entry name" value="FNIP"/>
</dbReference>
<dbReference type="Proteomes" id="UP000695562">
    <property type="component" value="Unassembled WGS sequence"/>
</dbReference>
<dbReference type="InterPro" id="IPR051251">
    <property type="entry name" value="STK_FNIP-Repeat"/>
</dbReference>
<protein>
    <recommendedName>
        <fullName evidence="4">FNIP repeat-containing protein</fullName>
    </recommendedName>
</protein>
<keyword evidence="3" id="KW-1185">Reference proteome</keyword>
<comment type="caution">
    <text evidence="2">The sequence shown here is derived from an EMBL/GenBank/DDBJ whole genome shotgun (WGS) entry which is preliminary data.</text>
</comment>
<proteinExistence type="predicted"/>
<reference evidence="2" key="1">
    <citation type="submission" date="2020-01" db="EMBL/GenBank/DDBJ databases">
        <title>Development of genomics and gene disruption for Polysphondylium violaceum indicates a role for the polyketide synthase stlB in stalk morphogenesis.</title>
        <authorList>
            <person name="Narita B."/>
            <person name="Kawabe Y."/>
            <person name="Kin K."/>
            <person name="Saito T."/>
            <person name="Gibbs R."/>
            <person name="Kuspa A."/>
            <person name="Muzny D."/>
            <person name="Queller D."/>
            <person name="Richards S."/>
            <person name="Strassman J."/>
            <person name="Sucgang R."/>
            <person name="Worley K."/>
            <person name="Schaap P."/>
        </authorList>
    </citation>
    <scope>NUCLEOTIDE SEQUENCE</scope>
    <source>
        <strain evidence="2">QSvi11</strain>
    </source>
</reference>
<accession>A0A8J4UXD5</accession>
<gene>
    <name evidence="2" type="ORF">CYY_000216</name>
</gene>
<name>A0A8J4UXD5_9MYCE</name>
<sequence length="523" mass="60102">MNSFYIIYRNQYLKRNIIKYIFEGSLLNVCLSRLNEYHEFLSLITNNTDNNNSTTYNNNNNISIRLIIKNHQEFKEYINHPYRYIVNTLHLGQLKNVSSFVNGGNKFDFGCIPESVTSLEFHISNDDIQGYGRFPQSITELKVNTNMFFEYEGNLLDYLIHHLPPRLARLKLPSNVQIREEWVVPESLVDLVCMFEASLCSNIVVAPTRVFKSSYVMINSIVELELLQSSKWMRSISIGAIHYPEQPHLFPPHIEEIVVYDHHDLHPVYLDKHMLPPCLTSLAVHQIDHPIARDTLPESLISLTIDVYKHPIRIGVMPVGLTILYISCQHPLEPGTLPLSLTHVNLYGFNHPLRANVLPEGLQELTLSAFKNILEPKSLPRSLTFLQLNKFKGSFESVGPLNQLVKLHIHTMDASISTVIANVKNLELLIKGPTIIHPSILLHSTSIEKLALYNHSRKLDRISLPPDFFPPTLIHLALFGFEIKSPNILPRDCIFFRHNIQDLDTNLLPPSVKYNKKEEYKIK</sequence>
<evidence type="ECO:0000256" key="1">
    <source>
        <dbReference type="ARBA" id="ARBA00022737"/>
    </source>
</evidence>